<protein>
    <recommendedName>
        <fullName evidence="1">Zinc-binding loop region of homing endonuclease domain-containing protein</fullName>
    </recommendedName>
</protein>
<sequence>MASNDPALYYNSTKNAFTFLGKKYIRAIFKKNPYPNPCQIDQFVNQLGCSEQQLKKSLRNMRKNEKKKSKSAEQPVSLLEIGSSEEEESSVISLPMLFLRKIKQHEAGLMFAVIEKLIKLDYFINPARMGKEIRPEEIHCLTSNTAKDGKFFFDWLKCYCTYANLQNPPTRYPSTELRKKSKNFEFIQPKLRNFLLENKSNVFVIQTHHIVLRSITSDEDFKALSQYGPECASHLCDTKYCLRKEHLTTETIRANQSRIKCPGLIMILREKHIIEYYPCVHGQNNSKAHDDPLKYTCRKITFLQQHGAATNYYQSLF</sequence>
<dbReference type="InterPro" id="IPR001356">
    <property type="entry name" value="HD"/>
</dbReference>
<dbReference type="SUPFAM" id="SSF46689">
    <property type="entry name" value="Homeodomain-like"/>
    <property type="match status" value="1"/>
</dbReference>
<feature type="domain" description="Zinc-binding loop region of homing endonuclease" evidence="1">
    <location>
        <begin position="182"/>
        <end position="282"/>
    </location>
</feature>
<dbReference type="InterPro" id="IPR044930">
    <property type="entry name" value="Homing_endonuclease_His-Me"/>
</dbReference>
<dbReference type="SUPFAM" id="SSF54060">
    <property type="entry name" value="His-Me finger endonucleases"/>
    <property type="match status" value="1"/>
</dbReference>
<evidence type="ECO:0000313" key="3">
    <source>
        <dbReference type="EMBL" id="CAF1232016.1"/>
    </source>
</evidence>
<dbReference type="InterPro" id="IPR009057">
    <property type="entry name" value="Homeodomain-like_sf"/>
</dbReference>
<gene>
    <name evidence="3" type="ORF">EDS130_LOCUS26983</name>
    <name evidence="2" type="ORF">XAT740_LOCUS24152</name>
</gene>
<dbReference type="Pfam" id="PF05551">
    <property type="entry name" value="zf-His_Me_endon"/>
    <property type="match status" value="1"/>
</dbReference>
<keyword evidence="4" id="KW-1185">Reference proteome</keyword>
<organism evidence="3 5">
    <name type="scientific">Adineta ricciae</name>
    <name type="common">Rotifer</name>
    <dbReference type="NCBI Taxonomy" id="249248"/>
    <lineage>
        <taxon>Eukaryota</taxon>
        <taxon>Metazoa</taxon>
        <taxon>Spiralia</taxon>
        <taxon>Gnathifera</taxon>
        <taxon>Rotifera</taxon>
        <taxon>Eurotatoria</taxon>
        <taxon>Bdelloidea</taxon>
        <taxon>Adinetida</taxon>
        <taxon>Adinetidae</taxon>
        <taxon>Adineta</taxon>
    </lineage>
</organism>
<evidence type="ECO:0000259" key="1">
    <source>
        <dbReference type="Pfam" id="PF05551"/>
    </source>
</evidence>
<dbReference type="Gene3D" id="1.10.10.60">
    <property type="entry name" value="Homeodomain-like"/>
    <property type="match status" value="1"/>
</dbReference>
<comment type="caution">
    <text evidence="3">The sequence shown here is derived from an EMBL/GenBank/DDBJ whole genome shotgun (WGS) entry which is preliminary data.</text>
</comment>
<dbReference type="Gene3D" id="3.90.75.10">
    <property type="entry name" value="Homing Intron 3 (I-ppo) Encoded Endonuclease, Chain A"/>
    <property type="match status" value="1"/>
</dbReference>
<proteinExistence type="predicted"/>
<dbReference type="AlphaFoldDB" id="A0A814YQL8"/>
<evidence type="ECO:0000313" key="5">
    <source>
        <dbReference type="Proteomes" id="UP000663852"/>
    </source>
</evidence>
<dbReference type="InterPro" id="IPR008704">
    <property type="entry name" value="Endonuclease_Zinc-binding_loop"/>
</dbReference>
<dbReference type="OrthoDB" id="10620107at2759"/>
<accession>A0A814YQL8</accession>
<dbReference type="CDD" id="cd00086">
    <property type="entry name" value="homeodomain"/>
    <property type="match status" value="1"/>
</dbReference>
<dbReference type="GO" id="GO:0004519">
    <property type="term" value="F:endonuclease activity"/>
    <property type="evidence" value="ECO:0007669"/>
    <property type="project" value="InterPro"/>
</dbReference>
<evidence type="ECO:0000313" key="4">
    <source>
        <dbReference type="Proteomes" id="UP000663828"/>
    </source>
</evidence>
<dbReference type="Proteomes" id="UP000663828">
    <property type="component" value="Unassembled WGS sequence"/>
</dbReference>
<dbReference type="EMBL" id="CAJNOR010001854">
    <property type="protein sequence ID" value="CAF1210230.1"/>
    <property type="molecule type" value="Genomic_DNA"/>
</dbReference>
<dbReference type="Proteomes" id="UP000663852">
    <property type="component" value="Unassembled WGS sequence"/>
</dbReference>
<evidence type="ECO:0000313" key="2">
    <source>
        <dbReference type="EMBL" id="CAF1210230.1"/>
    </source>
</evidence>
<reference evidence="3" key="1">
    <citation type="submission" date="2021-02" db="EMBL/GenBank/DDBJ databases">
        <authorList>
            <person name="Nowell W R."/>
        </authorList>
    </citation>
    <scope>NUCLEOTIDE SEQUENCE</scope>
</reference>
<dbReference type="InterPro" id="IPR044925">
    <property type="entry name" value="His-Me_finger_sf"/>
</dbReference>
<dbReference type="EMBL" id="CAJNOJ010000167">
    <property type="protein sequence ID" value="CAF1232016.1"/>
    <property type="molecule type" value="Genomic_DNA"/>
</dbReference>
<dbReference type="GO" id="GO:0003677">
    <property type="term" value="F:DNA binding"/>
    <property type="evidence" value="ECO:0007669"/>
    <property type="project" value="InterPro"/>
</dbReference>
<name>A0A814YQL8_ADIRI</name>